<sequence length="170" mass="18775">VAQAEPVQAQAALPQPRSFEEVVALVEARKDLTLRTHLMNDVRLVAFEVGKIELMPLERAPRDLAARLSGALQEWTGRRWMVVLSTAGGQQTLREQEQSEAVARRQRLAQHALVQQVAKALGGTLEEMIVTPRQSFLPSAPLAPLDPDAELLDETGDFSVDDGDFLDHTF</sequence>
<dbReference type="Pfam" id="PF12362">
    <property type="entry name" value="DUF3646"/>
    <property type="match status" value="1"/>
</dbReference>
<accession>A0A0F3IPC5</accession>
<organism evidence="2 3">
    <name type="scientific">Elstera litoralis</name>
    <dbReference type="NCBI Taxonomy" id="552518"/>
    <lineage>
        <taxon>Bacteria</taxon>
        <taxon>Pseudomonadati</taxon>
        <taxon>Pseudomonadota</taxon>
        <taxon>Alphaproteobacteria</taxon>
        <taxon>Rhodospirillales</taxon>
        <taxon>Rhodospirillaceae</taxon>
        <taxon>Elstera</taxon>
    </lineage>
</organism>
<evidence type="ECO:0000313" key="2">
    <source>
        <dbReference type="EMBL" id="KJV08561.1"/>
    </source>
</evidence>
<protein>
    <recommendedName>
        <fullName evidence="1">DNA polymerase III subunit gamma/ tau C-terminal domain-containing protein</fullName>
    </recommendedName>
</protein>
<gene>
    <name evidence="2" type="ORF">VZ95_16975</name>
</gene>
<dbReference type="InterPro" id="IPR022107">
    <property type="entry name" value="DNA_pol_III_gamma/tau_C"/>
</dbReference>
<comment type="caution">
    <text evidence="2">The sequence shown here is derived from an EMBL/GenBank/DDBJ whole genome shotgun (WGS) entry which is preliminary data.</text>
</comment>
<evidence type="ECO:0000259" key="1">
    <source>
        <dbReference type="Pfam" id="PF12362"/>
    </source>
</evidence>
<evidence type="ECO:0000313" key="3">
    <source>
        <dbReference type="Proteomes" id="UP000033774"/>
    </source>
</evidence>
<proteinExistence type="predicted"/>
<feature type="domain" description="DNA polymerase III subunit gamma/ tau C-terminal" evidence="1">
    <location>
        <begin position="16"/>
        <end position="122"/>
    </location>
</feature>
<feature type="non-terminal residue" evidence="2">
    <location>
        <position position="1"/>
    </location>
</feature>
<name>A0A0F3IPC5_9PROT</name>
<dbReference type="EMBL" id="LAJY01000535">
    <property type="protein sequence ID" value="KJV08561.1"/>
    <property type="molecule type" value="Genomic_DNA"/>
</dbReference>
<dbReference type="AlphaFoldDB" id="A0A0F3IPC5"/>
<dbReference type="Proteomes" id="UP000033774">
    <property type="component" value="Unassembled WGS sequence"/>
</dbReference>
<reference evidence="2 3" key="1">
    <citation type="submission" date="2015-03" db="EMBL/GenBank/DDBJ databases">
        <title>Draft genome sequence of Elstera litoralis.</title>
        <authorList>
            <person name="Rahalkar M.C."/>
            <person name="Dhakephalkar P.K."/>
            <person name="Pore S.D."/>
            <person name="Arora P."/>
            <person name="Kapse N.G."/>
            <person name="Pandit P.S."/>
        </authorList>
    </citation>
    <scope>NUCLEOTIDE SEQUENCE [LARGE SCALE GENOMIC DNA]</scope>
    <source>
        <strain evidence="2 3">Dia-1</strain>
    </source>
</reference>
<keyword evidence="3" id="KW-1185">Reference proteome</keyword>